<evidence type="ECO:0000256" key="2">
    <source>
        <dbReference type="ARBA" id="ARBA00022448"/>
    </source>
</evidence>
<proteinExistence type="inferred from homology"/>
<keyword evidence="5 10" id="KW-0812">Transmembrane</keyword>
<organism evidence="11 12">
    <name type="scientific">Caproiciproducens faecalis</name>
    <dbReference type="NCBI Taxonomy" id="2820301"/>
    <lineage>
        <taxon>Bacteria</taxon>
        <taxon>Bacillati</taxon>
        <taxon>Bacillota</taxon>
        <taxon>Clostridia</taxon>
        <taxon>Eubacteriales</taxon>
        <taxon>Acutalibacteraceae</taxon>
        <taxon>Caproiciproducens</taxon>
    </lineage>
</organism>
<evidence type="ECO:0000256" key="3">
    <source>
        <dbReference type="ARBA" id="ARBA00022475"/>
    </source>
</evidence>
<gene>
    <name evidence="10" type="primary">cbiN</name>
    <name evidence="11" type="ORF">J5W02_00560</name>
</gene>
<sequence length="105" mass="11228">MSRTKKTVVGLIIAAVLMMFVPLFALKGAEFGGSDDAGSGMVEQIAGNYQPWFTPVLETAIHGELPGEVESLLFCLQTGIGVGVIAFVMGRLVERKKWTNGKGNQ</sequence>
<dbReference type="HAMAP" id="MF_00330">
    <property type="entry name" value="CbiN"/>
    <property type="match status" value="1"/>
</dbReference>
<dbReference type="RefSeq" id="WP_219938506.1">
    <property type="nucleotide sequence ID" value="NZ_JAGFNZ010000001.1"/>
</dbReference>
<comment type="similarity">
    <text evidence="10">Belongs to the CbiN family.</text>
</comment>
<feature type="transmembrane region" description="Helical" evidence="10">
    <location>
        <begin position="7"/>
        <end position="26"/>
    </location>
</feature>
<dbReference type="InterPro" id="IPR003705">
    <property type="entry name" value="CbiN"/>
</dbReference>
<dbReference type="PANTHER" id="PTHR38662:SF1">
    <property type="entry name" value="COBALT TRANSPORT PROTEIN CBIN"/>
    <property type="match status" value="1"/>
</dbReference>
<evidence type="ECO:0000256" key="1">
    <source>
        <dbReference type="ARBA" id="ARBA00022426"/>
    </source>
</evidence>
<keyword evidence="9 10" id="KW-0170">Cobalt</keyword>
<dbReference type="EMBL" id="JAGFNZ010000001">
    <property type="protein sequence ID" value="MBW7571292.1"/>
    <property type="molecule type" value="Genomic_DNA"/>
</dbReference>
<comment type="subunit">
    <text evidence="10">Forms an energy-coupling factor (ECF) transporter complex composed of an ATP-binding protein (A component, CbiO), a transmembrane protein (T component, CbiQ) and 2 possible substrate-capture proteins (S components, CbiM and CbiN) of unknown stoichimetry.</text>
</comment>
<keyword evidence="8 10" id="KW-0472">Membrane</keyword>
<dbReference type="PANTHER" id="PTHR38662">
    <property type="entry name" value="COBALT TRANSPORT PROTEIN CBIN"/>
    <property type="match status" value="1"/>
</dbReference>
<keyword evidence="4 10" id="KW-0169">Cobalamin biosynthesis</keyword>
<comment type="function">
    <text evidence="10">Part of the energy-coupling factor (ECF) transporter complex CbiMNOQ involved in cobalt import.</text>
</comment>
<dbReference type="Proteomes" id="UP000719942">
    <property type="component" value="Unassembled WGS sequence"/>
</dbReference>
<comment type="caution">
    <text evidence="11">The sequence shown here is derived from an EMBL/GenBank/DDBJ whole genome shotgun (WGS) entry which is preliminary data.</text>
</comment>
<comment type="subcellular location">
    <subcellularLocation>
        <location evidence="10">Cell membrane</location>
        <topology evidence="10">Multi-pass membrane protein</topology>
    </subcellularLocation>
</comment>
<evidence type="ECO:0000256" key="8">
    <source>
        <dbReference type="ARBA" id="ARBA00023136"/>
    </source>
</evidence>
<keyword evidence="6 10" id="KW-1133">Transmembrane helix</keyword>
<evidence type="ECO:0000256" key="5">
    <source>
        <dbReference type="ARBA" id="ARBA00022692"/>
    </source>
</evidence>
<keyword evidence="2 10" id="KW-0813">Transport</keyword>
<reference evidence="11 12" key="1">
    <citation type="submission" date="2021-03" db="EMBL/GenBank/DDBJ databases">
        <title>Caproiciproducens sp. nov. isolated from feces of cow.</title>
        <authorList>
            <person name="Choi J.-Y."/>
        </authorList>
    </citation>
    <scope>NUCLEOTIDE SEQUENCE [LARGE SCALE GENOMIC DNA]</scope>
    <source>
        <strain evidence="11 12">AGMB10547</strain>
    </source>
</reference>
<accession>A0ABS7DJM8</accession>
<keyword evidence="3 10" id="KW-1003">Cell membrane</keyword>
<evidence type="ECO:0000256" key="4">
    <source>
        <dbReference type="ARBA" id="ARBA00022573"/>
    </source>
</evidence>
<keyword evidence="1 10" id="KW-0171">Cobalt transport</keyword>
<evidence type="ECO:0000256" key="10">
    <source>
        <dbReference type="HAMAP-Rule" id="MF_00330"/>
    </source>
</evidence>
<keyword evidence="12" id="KW-1185">Reference proteome</keyword>
<dbReference type="Pfam" id="PF02553">
    <property type="entry name" value="CbiN"/>
    <property type="match status" value="1"/>
</dbReference>
<protein>
    <recommendedName>
        <fullName evidence="10">Cobalt transport protein CbiN</fullName>
    </recommendedName>
    <alternativeName>
        <fullName evidence="10">Energy-coupling factor transporter probable substrate-capture protein CbiN</fullName>
        <shortName evidence="10">ECF transporter S component CbiN</shortName>
    </alternativeName>
</protein>
<evidence type="ECO:0000256" key="7">
    <source>
        <dbReference type="ARBA" id="ARBA00023065"/>
    </source>
</evidence>
<evidence type="ECO:0000313" key="12">
    <source>
        <dbReference type="Proteomes" id="UP000719942"/>
    </source>
</evidence>
<evidence type="ECO:0000256" key="9">
    <source>
        <dbReference type="ARBA" id="ARBA00023285"/>
    </source>
</evidence>
<feature type="transmembrane region" description="Helical" evidence="10">
    <location>
        <begin position="71"/>
        <end position="93"/>
    </location>
</feature>
<evidence type="ECO:0000256" key="6">
    <source>
        <dbReference type="ARBA" id="ARBA00022989"/>
    </source>
</evidence>
<evidence type="ECO:0000313" key="11">
    <source>
        <dbReference type="EMBL" id="MBW7571292.1"/>
    </source>
</evidence>
<comment type="pathway">
    <text evidence="10">Cofactor biosynthesis; adenosylcobalamin biosynthesis.</text>
</comment>
<name>A0ABS7DJM8_9FIRM</name>
<keyword evidence="7 10" id="KW-0406">Ion transport</keyword>